<reference evidence="2 3" key="1">
    <citation type="submission" date="2013-07" db="EMBL/GenBank/DDBJ databases">
        <authorList>
            <consortium name="DOE Joint Genome Institute"/>
            <person name="Reeve W."/>
            <person name="Huntemann M."/>
            <person name="Han J."/>
            <person name="Chen A."/>
            <person name="Kyrpides N."/>
            <person name="Mavromatis K."/>
            <person name="Markowitz V."/>
            <person name="Palaniappan K."/>
            <person name="Ivanova N."/>
            <person name="Schaumberg A."/>
            <person name="Pati A."/>
            <person name="Liolios K."/>
            <person name="Nordberg H.P."/>
            <person name="Cantor M.N."/>
            <person name="Hua S.X."/>
            <person name="Woyke T."/>
        </authorList>
    </citation>
    <scope>NUCLEOTIDE SEQUENCE [LARGE SCALE GENOMIC DNA]</scope>
    <source>
        <strain evidence="2 3">DSM 43889</strain>
    </source>
</reference>
<evidence type="ECO:0000313" key="3">
    <source>
        <dbReference type="Proteomes" id="UP000791080"/>
    </source>
</evidence>
<dbReference type="Proteomes" id="UP000791080">
    <property type="component" value="Unassembled WGS sequence"/>
</dbReference>
<proteinExistence type="predicted"/>
<evidence type="ECO:0000313" key="2">
    <source>
        <dbReference type="EMBL" id="MCP2331874.1"/>
    </source>
</evidence>
<protein>
    <submittedName>
        <fullName evidence="2">Uncharacterized protein</fullName>
    </submittedName>
</protein>
<evidence type="ECO:0000256" key="1">
    <source>
        <dbReference type="SAM" id="MobiDB-lite"/>
    </source>
</evidence>
<feature type="region of interest" description="Disordered" evidence="1">
    <location>
        <begin position="90"/>
        <end position="192"/>
    </location>
</feature>
<comment type="caution">
    <text evidence="2">The sequence shown here is derived from an EMBL/GenBank/DDBJ whole genome shotgun (WGS) entry which is preliminary data.</text>
</comment>
<accession>A0ABT1JI50</accession>
<sequence>MSDPRPDDGLPEAGRRLLDELGQLLDTVHRRAEPWAAQLRGRAEEGERHGPSCVGCPVCAVSGLVRGDRPDLGVKVADQLLGLLAVVRSALDETSPAPGATAGARENRTGDRTAQEPSTGGRDREDPPAAPDGHEDVLDVDHADPVPESAWTSGAVPRPDEATAGDPVAPSPSPPADAPRVRPIAVRWEDGC</sequence>
<dbReference type="RefSeq" id="WP_051313785.1">
    <property type="nucleotide sequence ID" value="NZ_AUBJ02000001.1"/>
</dbReference>
<feature type="compositionally biased region" description="Basic and acidic residues" evidence="1">
    <location>
        <begin position="121"/>
        <end position="145"/>
    </location>
</feature>
<dbReference type="EMBL" id="AUBJ02000001">
    <property type="protein sequence ID" value="MCP2331874.1"/>
    <property type="molecule type" value="Genomic_DNA"/>
</dbReference>
<organism evidence="2 3">
    <name type="scientific">Actinoalloteichus caeruleus DSM 43889</name>
    <dbReference type="NCBI Taxonomy" id="1120930"/>
    <lineage>
        <taxon>Bacteria</taxon>
        <taxon>Bacillati</taxon>
        <taxon>Actinomycetota</taxon>
        <taxon>Actinomycetes</taxon>
        <taxon>Pseudonocardiales</taxon>
        <taxon>Pseudonocardiaceae</taxon>
        <taxon>Actinoalloteichus</taxon>
        <taxon>Actinoalloteichus cyanogriseus</taxon>
    </lineage>
</organism>
<gene>
    <name evidence="2" type="ORF">G443_002144</name>
</gene>
<feature type="compositionally biased region" description="Basic and acidic residues" evidence="1">
    <location>
        <begin position="105"/>
        <end position="114"/>
    </location>
</feature>
<reference evidence="2 3" key="2">
    <citation type="submission" date="2022-06" db="EMBL/GenBank/DDBJ databases">
        <title>Genomic Encyclopedia of Type Strains, Phase I: the one thousand microbial genomes (KMG-I) project.</title>
        <authorList>
            <person name="Kyrpides N."/>
        </authorList>
    </citation>
    <scope>NUCLEOTIDE SEQUENCE [LARGE SCALE GENOMIC DNA]</scope>
    <source>
        <strain evidence="2 3">DSM 43889</strain>
    </source>
</reference>
<keyword evidence="3" id="KW-1185">Reference proteome</keyword>
<name>A0ABT1JI50_ACTCY</name>